<dbReference type="AlphaFoldDB" id="W9GXF1"/>
<dbReference type="OrthoDB" id="5287589at2"/>
<sequence length="675" mass="75367">MPAIRLGLNTRINLDGQVFAVRRKVGNGIIQLEGENDGELRNVSRDEIASAVMAGNASIVHADSSQVSAQAKGNPADIDLSALPQSLQKEVRRRHAYVAAVESPTVPLTGRLLHQACIAEVAERIGDAGPPVFQTLYRWLKKYRDSGGDVRSLIPNSERRGNRKRRFPQEVQDVIQRVIQERFLITERPRVSDIIAAVQVDIQKLNTACSADCQLPVPSYRTLLREVKQIDRYQFIKGRYGKKAADMDSRSIGPGVTTSRPLERVEIDHTKLDIIVCDDLFGVPIGRPWLTVCIDHFTRMPVGYYMGFTPPSTDSVLLALRNSIRPKDWVRQRHPDVTGDWPCYGIPEVLVTDNGAEFHSQDLELASLQLGMSLQHTKVKAPWTKGVVERFFGEVNRALLGGIPGTTFNSVAARGDYDPQGNAKIRLSQLDGLLCKWFVDVHGAKVHSGISDIPARRWRESADSYPPRLPADIRDLDILLARSSDHKLRQLGIQLNGLWYNNEALVNLRSRSQKNVSVSIKFDPQDISTIHVLDPETRRYFPVATTAKDYAVGLGLWQHKVIVRQVRERNEGAVDLKSLALEKERLHEMIEESMAKPRRREGLAKAGRFLEAGGKRRPPEDHGGIGQHPPMVGGAVEQSSPALPEPAVRWFEDEDDDVAVTFDMSRTAKAERATP</sequence>
<dbReference type="Proteomes" id="UP000019486">
    <property type="component" value="Unassembled WGS sequence"/>
</dbReference>
<feature type="region of interest" description="Disordered" evidence="1">
    <location>
        <begin position="611"/>
        <end position="641"/>
    </location>
</feature>
<dbReference type="InterPro" id="IPR036397">
    <property type="entry name" value="RNaseH_sf"/>
</dbReference>
<dbReference type="STRING" id="1385369.N825_20740"/>
<dbReference type="InterPro" id="IPR015378">
    <property type="entry name" value="Transposase-like_Mu_C"/>
</dbReference>
<dbReference type="SUPFAM" id="SSF53098">
    <property type="entry name" value="Ribonuclease H-like"/>
    <property type="match status" value="1"/>
</dbReference>
<protein>
    <recommendedName>
        <fullName evidence="2">Integrase catalytic domain-containing protein</fullName>
    </recommendedName>
</protein>
<dbReference type="GO" id="GO:0015074">
    <property type="term" value="P:DNA integration"/>
    <property type="evidence" value="ECO:0007669"/>
    <property type="project" value="InterPro"/>
</dbReference>
<name>W9GXF1_9PROT</name>
<dbReference type="Pfam" id="PF09299">
    <property type="entry name" value="Mu-transpos_C"/>
    <property type="match status" value="1"/>
</dbReference>
<feature type="compositionally biased region" description="Basic and acidic residues" evidence="1">
    <location>
        <begin position="613"/>
        <end position="623"/>
    </location>
</feature>
<reference evidence="3 4" key="1">
    <citation type="submission" date="2013-08" db="EMBL/GenBank/DDBJ databases">
        <title>The genome sequence of Skermanella stibiiresistens.</title>
        <authorList>
            <person name="Zhu W."/>
            <person name="Wang G."/>
        </authorList>
    </citation>
    <scope>NUCLEOTIDE SEQUENCE [LARGE SCALE GENOMIC DNA]</scope>
    <source>
        <strain evidence="3 4">SB22</strain>
    </source>
</reference>
<evidence type="ECO:0000256" key="1">
    <source>
        <dbReference type="SAM" id="MobiDB-lite"/>
    </source>
</evidence>
<dbReference type="EMBL" id="AVFL01000028">
    <property type="protein sequence ID" value="EWY37311.1"/>
    <property type="molecule type" value="Genomic_DNA"/>
</dbReference>
<feature type="domain" description="Integrase catalytic" evidence="2">
    <location>
        <begin position="257"/>
        <end position="462"/>
    </location>
</feature>
<comment type="caution">
    <text evidence="3">The sequence shown here is derived from an EMBL/GenBank/DDBJ whole genome shotgun (WGS) entry which is preliminary data.</text>
</comment>
<dbReference type="PROSITE" id="PS50994">
    <property type="entry name" value="INTEGRASE"/>
    <property type="match status" value="1"/>
</dbReference>
<evidence type="ECO:0000313" key="4">
    <source>
        <dbReference type="Proteomes" id="UP000019486"/>
    </source>
</evidence>
<keyword evidence="4" id="KW-1185">Reference proteome</keyword>
<dbReference type="InterPro" id="IPR012337">
    <property type="entry name" value="RNaseH-like_sf"/>
</dbReference>
<dbReference type="InterPro" id="IPR001584">
    <property type="entry name" value="Integrase_cat-core"/>
</dbReference>
<dbReference type="Gene3D" id="3.30.420.10">
    <property type="entry name" value="Ribonuclease H-like superfamily/Ribonuclease H"/>
    <property type="match status" value="1"/>
</dbReference>
<accession>W9GXF1</accession>
<dbReference type="RefSeq" id="WP_037459189.1">
    <property type="nucleotide sequence ID" value="NZ_AVFL01000028.1"/>
</dbReference>
<dbReference type="GO" id="GO:0003676">
    <property type="term" value="F:nucleic acid binding"/>
    <property type="evidence" value="ECO:0007669"/>
    <property type="project" value="InterPro"/>
</dbReference>
<organism evidence="3 4">
    <name type="scientific">Skermanella stibiiresistens SB22</name>
    <dbReference type="NCBI Taxonomy" id="1385369"/>
    <lineage>
        <taxon>Bacteria</taxon>
        <taxon>Pseudomonadati</taxon>
        <taxon>Pseudomonadota</taxon>
        <taxon>Alphaproteobacteria</taxon>
        <taxon>Rhodospirillales</taxon>
        <taxon>Azospirillaceae</taxon>
        <taxon>Skermanella</taxon>
    </lineage>
</organism>
<proteinExistence type="predicted"/>
<evidence type="ECO:0000259" key="2">
    <source>
        <dbReference type="PROSITE" id="PS50994"/>
    </source>
</evidence>
<gene>
    <name evidence="3" type="ORF">N825_20740</name>
</gene>
<evidence type="ECO:0000313" key="3">
    <source>
        <dbReference type="EMBL" id="EWY37311.1"/>
    </source>
</evidence>